<dbReference type="Proteomes" id="UP000316406">
    <property type="component" value="Unassembled WGS sequence"/>
</dbReference>
<evidence type="ECO:0000313" key="7">
    <source>
        <dbReference type="Proteomes" id="UP000316406"/>
    </source>
</evidence>
<dbReference type="GO" id="GO:0016620">
    <property type="term" value="F:oxidoreductase activity, acting on the aldehyde or oxo group of donors, NAD or NADP as acceptor"/>
    <property type="evidence" value="ECO:0007669"/>
    <property type="project" value="InterPro"/>
</dbReference>
<reference evidence="6 7" key="1">
    <citation type="submission" date="2019-07" db="EMBL/GenBank/DDBJ databases">
        <title>Draft genome sequence of Brevibacterium aurantiacum XU54 isolated from Xinjiang China.</title>
        <authorList>
            <person name="Xu X."/>
        </authorList>
    </citation>
    <scope>NUCLEOTIDE SEQUENCE [LARGE SCALE GENOMIC DNA]</scope>
    <source>
        <strain evidence="6 7">XU54</strain>
    </source>
</reference>
<evidence type="ECO:0000256" key="3">
    <source>
        <dbReference type="PROSITE-ProRule" id="PRU10007"/>
    </source>
</evidence>
<dbReference type="Gene3D" id="3.40.605.10">
    <property type="entry name" value="Aldehyde Dehydrogenase, Chain A, domain 1"/>
    <property type="match status" value="1"/>
</dbReference>
<evidence type="ECO:0000256" key="4">
    <source>
        <dbReference type="RuleBase" id="RU003345"/>
    </source>
</evidence>
<dbReference type="EMBL" id="VLTK01000017">
    <property type="protein sequence ID" value="TSI12455.1"/>
    <property type="molecule type" value="Genomic_DNA"/>
</dbReference>
<dbReference type="AlphaFoldDB" id="A0A556C4R9"/>
<gene>
    <name evidence="6" type="ORF">FO013_20195</name>
</gene>
<accession>A0A556C4R9</accession>
<dbReference type="OrthoDB" id="6882680at2"/>
<dbReference type="InterPro" id="IPR015590">
    <property type="entry name" value="Aldehyde_DH_dom"/>
</dbReference>
<dbReference type="RefSeq" id="WP_143924358.1">
    <property type="nucleotide sequence ID" value="NZ_VLTK01000017.1"/>
</dbReference>
<comment type="caution">
    <text evidence="6">The sequence shown here is derived from an EMBL/GenBank/DDBJ whole genome shotgun (WGS) entry which is preliminary data.</text>
</comment>
<dbReference type="InterPro" id="IPR016161">
    <property type="entry name" value="Ald_DH/histidinol_DH"/>
</dbReference>
<feature type="active site" evidence="3">
    <location>
        <position position="268"/>
    </location>
</feature>
<keyword evidence="2 4" id="KW-0560">Oxidoreductase</keyword>
<dbReference type="PROSITE" id="PS00687">
    <property type="entry name" value="ALDEHYDE_DEHYDR_GLU"/>
    <property type="match status" value="1"/>
</dbReference>
<protein>
    <submittedName>
        <fullName evidence="6">Aldehyde dehydrogenase family protein</fullName>
    </submittedName>
</protein>
<dbReference type="Gene3D" id="3.40.309.10">
    <property type="entry name" value="Aldehyde Dehydrogenase, Chain A, domain 2"/>
    <property type="match status" value="1"/>
</dbReference>
<dbReference type="SUPFAM" id="SSF53720">
    <property type="entry name" value="ALDH-like"/>
    <property type="match status" value="1"/>
</dbReference>
<proteinExistence type="inferred from homology"/>
<evidence type="ECO:0000313" key="6">
    <source>
        <dbReference type="EMBL" id="TSI12455.1"/>
    </source>
</evidence>
<sequence length="500" mass="53870">MNGAVLQAALEGREHADQVRRLLSRDWHMLIDGTLRAASNGQTFETIDPFSLQPIARVPSATPEDVDAAVTGADSAREAWRQKTAMERARYVLDFADLVEHHGDELALLDAVDAGSPIVNARHDVKVALDQMRMYAGLALEMKGQTIPASNALHLTVREPVGVVAKIWPYNHPLMFFCRIAAPLVAGNTIVAKPPQTAPLSPLALAELAAEVFPPGVVNVVVGSNSEVPDRIVRHPAIRRIGFIGSEPTGRLIQRTAAESAVKHVTLELGGKNAMVVFPDSDVEQAAIGAVNGMNFTWSGQSCGSTSRLLVHKDIHDDLVKRVVELVEERRLDDPLSEVSQQGTMIDRAQYEKSLNYIEQAIAEGATVVTGGGRPEGARFGHGLFIEPTVLTGVTPDSTIGQEEVFGPVLSVIPFDDEAEAVAIANGVDYGLTASVWTRDLQRAIRVARTFEAGFVWVNGSSTHFSNVPYGGVKGSGVGGKEECLEELLSYTEEKVINIL</sequence>
<evidence type="ECO:0000259" key="5">
    <source>
        <dbReference type="Pfam" id="PF00171"/>
    </source>
</evidence>
<feature type="domain" description="Aldehyde dehydrogenase" evidence="5">
    <location>
        <begin position="39"/>
        <end position="497"/>
    </location>
</feature>
<organism evidence="6 7">
    <name type="scientific">Brevibacterium aurantiacum</name>
    <dbReference type="NCBI Taxonomy" id="273384"/>
    <lineage>
        <taxon>Bacteria</taxon>
        <taxon>Bacillati</taxon>
        <taxon>Actinomycetota</taxon>
        <taxon>Actinomycetes</taxon>
        <taxon>Micrococcales</taxon>
        <taxon>Brevibacteriaceae</taxon>
        <taxon>Brevibacterium</taxon>
    </lineage>
</organism>
<dbReference type="FunFam" id="3.40.309.10:FF:000012">
    <property type="entry name" value="Betaine aldehyde dehydrogenase"/>
    <property type="match status" value="1"/>
</dbReference>
<dbReference type="Pfam" id="PF00171">
    <property type="entry name" value="Aldedh"/>
    <property type="match status" value="1"/>
</dbReference>
<dbReference type="FunFam" id="3.40.605.10:FF:000007">
    <property type="entry name" value="NAD/NADP-dependent betaine aldehyde dehydrogenase"/>
    <property type="match status" value="1"/>
</dbReference>
<name>A0A556C4R9_BREAU</name>
<dbReference type="InterPro" id="IPR029510">
    <property type="entry name" value="Ald_DH_CS_GLU"/>
</dbReference>
<dbReference type="InterPro" id="IPR016162">
    <property type="entry name" value="Ald_DH_N"/>
</dbReference>
<evidence type="ECO:0000256" key="2">
    <source>
        <dbReference type="ARBA" id="ARBA00023002"/>
    </source>
</evidence>
<dbReference type="InterPro" id="IPR016163">
    <property type="entry name" value="Ald_DH_C"/>
</dbReference>
<keyword evidence="7" id="KW-1185">Reference proteome</keyword>
<dbReference type="PANTHER" id="PTHR11699">
    <property type="entry name" value="ALDEHYDE DEHYDROGENASE-RELATED"/>
    <property type="match status" value="1"/>
</dbReference>
<evidence type="ECO:0000256" key="1">
    <source>
        <dbReference type="ARBA" id="ARBA00009986"/>
    </source>
</evidence>
<comment type="similarity">
    <text evidence="1 4">Belongs to the aldehyde dehydrogenase family.</text>
</comment>